<feature type="compositionally biased region" description="Basic and acidic residues" evidence="1">
    <location>
        <begin position="143"/>
        <end position="165"/>
    </location>
</feature>
<dbReference type="SUPFAM" id="SSF50494">
    <property type="entry name" value="Trypsin-like serine proteases"/>
    <property type="match status" value="1"/>
</dbReference>
<dbReference type="AlphaFoldDB" id="A0A8C3BQM0"/>
<dbReference type="InterPro" id="IPR001254">
    <property type="entry name" value="Trypsin_dom"/>
</dbReference>
<dbReference type="Ensembl" id="ENSCMMT00000009757.1">
    <property type="protein sequence ID" value="ENSCMMP00000008850.1"/>
    <property type="gene ID" value="ENSCMMG00000005623.1"/>
</dbReference>
<reference evidence="4" key="2">
    <citation type="submission" date="2025-08" db="UniProtKB">
        <authorList>
            <consortium name="Ensembl"/>
        </authorList>
    </citation>
    <scope>IDENTIFICATION</scope>
</reference>
<dbReference type="Gene3D" id="2.40.10.10">
    <property type="entry name" value="Trypsin-like serine proteases"/>
    <property type="match status" value="3"/>
</dbReference>
<name>A0A8C3BQM0_CAIMO</name>
<feature type="region of interest" description="Disordered" evidence="1">
    <location>
        <begin position="124"/>
        <end position="165"/>
    </location>
</feature>
<evidence type="ECO:0000256" key="2">
    <source>
        <dbReference type="SAM" id="SignalP"/>
    </source>
</evidence>
<keyword evidence="5" id="KW-1185">Reference proteome</keyword>
<keyword evidence="2" id="KW-0732">Signal</keyword>
<dbReference type="GO" id="GO:0005615">
    <property type="term" value="C:extracellular space"/>
    <property type="evidence" value="ECO:0007669"/>
    <property type="project" value="TreeGrafter"/>
</dbReference>
<dbReference type="PROSITE" id="PS50240">
    <property type="entry name" value="TRYPSIN_DOM"/>
    <property type="match status" value="1"/>
</dbReference>
<evidence type="ECO:0000313" key="5">
    <source>
        <dbReference type="Proteomes" id="UP000694556"/>
    </source>
</evidence>
<dbReference type="PROSITE" id="PS00134">
    <property type="entry name" value="TRYPSIN_HIS"/>
    <property type="match status" value="1"/>
</dbReference>
<feature type="domain" description="Peptidase S1" evidence="3">
    <location>
        <begin position="28"/>
        <end position="165"/>
    </location>
</feature>
<sequence length="165" mass="17568">MLMLLVPLLLVASGCQAAVLPKEPQSRVVNGEDAVPYSWPWQISLQYERDGTFRHTCGGTLIAPGWVMTAAHCISNDIALMKLRHNAVLNNQVQTGQLPPAGTILPDGYPCYLSGWGRLSSASPQHGDSTRLLPGAGGGADAGWRDGGKEGWVEEGRMRGDTGMG</sequence>
<evidence type="ECO:0000259" key="3">
    <source>
        <dbReference type="PROSITE" id="PS50240"/>
    </source>
</evidence>
<dbReference type="InterPro" id="IPR050850">
    <property type="entry name" value="Peptidase_S1_Elastase_sf"/>
</dbReference>
<dbReference type="InterPro" id="IPR018114">
    <property type="entry name" value="TRYPSIN_HIS"/>
</dbReference>
<feature type="chain" id="PRO_5034258481" description="Peptidase S1 domain-containing protein" evidence="2">
    <location>
        <begin position="18"/>
        <end position="165"/>
    </location>
</feature>
<dbReference type="GO" id="GO:0006508">
    <property type="term" value="P:proteolysis"/>
    <property type="evidence" value="ECO:0007669"/>
    <property type="project" value="InterPro"/>
</dbReference>
<organism evidence="4 5">
    <name type="scientific">Cairina moschata</name>
    <name type="common">Muscovy duck</name>
    <dbReference type="NCBI Taxonomy" id="8855"/>
    <lineage>
        <taxon>Eukaryota</taxon>
        <taxon>Metazoa</taxon>
        <taxon>Chordata</taxon>
        <taxon>Craniata</taxon>
        <taxon>Vertebrata</taxon>
        <taxon>Euteleostomi</taxon>
        <taxon>Archelosauria</taxon>
        <taxon>Archosauria</taxon>
        <taxon>Dinosauria</taxon>
        <taxon>Saurischia</taxon>
        <taxon>Theropoda</taxon>
        <taxon>Coelurosauria</taxon>
        <taxon>Aves</taxon>
        <taxon>Neognathae</taxon>
        <taxon>Galloanserae</taxon>
        <taxon>Anseriformes</taxon>
        <taxon>Anatidae</taxon>
        <taxon>Anatinae</taxon>
        <taxon>Cairina</taxon>
    </lineage>
</organism>
<dbReference type="PANTHER" id="PTHR24257">
    <property type="entry name" value="CHYMOTRYPSIN-LIKE ELASTASE FAMILY MEMBER"/>
    <property type="match status" value="1"/>
</dbReference>
<accession>A0A8C3BQM0</accession>
<evidence type="ECO:0000313" key="4">
    <source>
        <dbReference type="Ensembl" id="ENSCMMP00000008850.1"/>
    </source>
</evidence>
<proteinExistence type="predicted"/>
<dbReference type="SMART" id="SM00020">
    <property type="entry name" value="Tryp_SPc"/>
    <property type="match status" value="1"/>
</dbReference>
<dbReference type="PANTHER" id="PTHR24257:SF22">
    <property type="entry name" value="CHYMOTRYPSIN-LIKE ELASTASE FAMILY MEMBER 3B"/>
    <property type="match status" value="1"/>
</dbReference>
<reference evidence="4" key="1">
    <citation type="submission" date="2018-09" db="EMBL/GenBank/DDBJ databases">
        <title>Common duck and Muscovy duck high density SNP chip.</title>
        <authorList>
            <person name="Vignal A."/>
            <person name="Thebault N."/>
            <person name="Warren W.C."/>
        </authorList>
    </citation>
    <scope>NUCLEOTIDE SEQUENCE [LARGE SCALE GENOMIC DNA]</scope>
</reference>
<reference evidence="4" key="3">
    <citation type="submission" date="2025-09" db="UniProtKB">
        <authorList>
            <consortium name="Ensembl"/>
        </authorList>
    </citation>
    <scope>IDENTIFICATION</scope>
</reference>
<dbReference type="Proteomes" id="UP000694556">
    <property type="component" value="Chromosome 22"/>
</dbReference>
<evidence type="ECO:0000256" key="1">
    <source>
        <dbReference type="SAM" id="MobiDB-lite"/>
    </source>
</evidence>
<dbReference type="InterPro" id="IPR009003">
    <property type="entry name" value="Peptidase_S1_PA"/>
</dbReference>
<feature type="signal peptide" evidence="2">
    <location>
        <begin position="1"/>
        <end position="17"/>
    </location>
</feature>
<dbReference type="Pfam" id="PF00089">
    <property type="entry name" value="Trypsin"/>
    <property type="match status" value="1"/>
</dbReference>
<dbReference type="InterPro" id="IPR043504">
    <property type="entry name" value="Peptidase_S1_PA_chymotrypsin"/>
</dbReference>
<protein>
    <recommendedName>
        <fullName evidence="3">Peptidase S1 domain-containing protein</fullName>
    </recommendedName>
</protein>
<dbReference type="GO" id="GO:0004252">
    <property type="term" value="F:serine-type endopeptidase activity"/>
    <property type="evidence" value="ECO:0007669"/>
    <property type="project" value="InterPro"/>
</dbReference>